<evidence type="ECO:0000313" key="5">
    <source>
        <dbReference type="Proteomes" id="UP000747399"/>
    </source>
</evidence>
<comment type="caution">
    <text evidence="4">The sequence shown here is derived from an EMBL/GenBank/DDBJ whole genome shotgun (WGS) entry which is preliminary data.</text>
</comment>
<dbReference type="Proteomes" id="UP000747399">
    <property type="component" value="Unassembled WGS sequence"/>
</dbReference>
<reference evidence="4" key="1">
    <citation type="journal article" date="2021" name="Proc. Natl. Acad. Sci. U.S.A.">
        <title>Three genomes in the algal genus Volvox reveal the fate of a haploid sex-determining region after a transition to homothallism.</title>
        <authorList>
            <person name="Yamamoto K."/>
            <person name="Hamaji T."/>
            <person name="Kawai-Toyooka H."/>
            <person name="Matsuzaki R."/>
            <person name="Takahashi F."/>
            <person name="Nishimura Y."/>
            <person name="Kawachi M."/>
            <person name="Noguchi H."/>
            <person name="Minakuchi Y."/>
            <person name="Umen J.G."/>
            <person name="Toyoda A."/>
            <person name="Nozaki H."/>
        </authorList>
    </citation>
    <scope>NUCLEOTIDE SEQUENCE</scope>
    <source>
        <strain evidence="4">NIES-3780</strain>
    </source>
</reference>
<dbReference type="AlphaFoldDB" id="A0A8J4EWR1"/>
<keyword evidence="5" id="KW-1185">Reference proteome</keyword>
<dbReference type="Gene3D" id="3.40.50.150">
    <property type="entry name" value="Vaccinia Virus protein VP39"/>
    <property type="match status" value="1"/>
</dbReference>
<feature type="region of interest" description="Disordered" evidence="3">
    <location>
        <begin position="271"/>
        <end position="305"/>
    </location>
</feature>
<sequence>MQGLSQVDAAHEAAGFTGRFTAGLRYVESTCVPDPILLSDPLAGALAGSRGLILAKQELEQLTRNQGPGKHLRVPARSRLIDDMLGLEINELQNPSERRSARPASALDSALAGDAVVVTSASQDGSQSTSAAGHVCVSKLRSGSGSGPDLNSAPCDGVSNPSPVNHAVCQVVSLGAGMCTRPWRLPCLAGCHVFELDLPHIARKKGELLRKAGAQCTARQQKPLGGGCYAAVDTAAVDTAAVDTAAAVAPIRGSGTAPGTTTSNRVCDSRLHQKEGSSAADQQQQCQDGEEEDTEVQGEVGDRQQQQQQHKLVFPLLAASYTCIGADLSASNLGALPAALTGRGFDPSTPTVWILEALLYYMPLAAASELLCQLAGLSAPGSRLIATCVDLELLEASLKGVPKGHVFADLWHFEAEALLYSTTAFRDFWQVDWVGQPEPEVDDRGVADSSSRDPPDLPRRLPASTRRLAKERLGADTYVALYGGSELLFAAGLRQPPGPHRIAAN</sequence>
<feature type="compositionally biased region" description="Basic and acidic residues" evidence="3">
    <location>
        <begin position="442"/>
        <end position="459"/>
    </location>
</feature>
<keyword evidence="1" id="KW-0489">Methyltransferase</keyword>
<dbReference type="SUPFAM" id="SSF53335">
    <property type="entry name" value="S-adenosyl-L-methionine-dependent methyltransferases"/>
    <property type="match status" value="2"/>
</dbReference>
<dbReference type="Pfam" id="PF04072">
    <property type="entry name" value="LCM"/>
    <property type="match status" value="2"/>
</dbReference>
<dbReference type="GO" id="GO:0032259">
    <property type="term" value="P:methylation"/>
    <property type="evidence" value="ECO:0007669"/>
    <property type="project" value="UniProtKB-KW"/>
</dbReference>
<proteinExistence type="predicted"/>
<dbReference type="GO" id="GO:0008168">
    <property type="term" value="F:methyltransferase activity"/>
    <property type="evidence" value="ECO:0007669"/>
    <property type="project" value="UniProtKB-KW"/>
</dbReference>
<evidence type="ECO:0000313" key="4">
    <source>
        <dbReference type="EMBL" id="GIL50178.1"/>
    </source>
</evidence>
<feature type="region of interest" description="Disordered" evidence="3">
    <location>
        <begin position="439"/>
        <end position="462"/>
    </location>
</feature>
<evidence type="ECO:0000256" key="1">
    <source>
        <dbReference type="ARBA" id="ARBA00022603"/>
    </source>
</evidence>
<name>A0A8J4EWR1_9CHLO</name>
<dbReference type="InterPro" id="IPR029063">
    <property type="entry name" value="SAM-dependent_MTases_sf"/>
</dbReference>
<dbReference type="EMBL" id="BNCO01000008">
    <property type="protein sequence ID" value="GIL50178.1"/>
    <property type="molecule type" value="Genomic_DNA"/>
</dbReference>
<accession>A0A8J4EWR1</accession>
<keyword evidence="2" id="KW-0808">Transferase</keyword>
<protein>
    <recommendedName>
        <fullName evidence="6">[Phosphatase 2A protein]-leucine-carboxy methyltransferase 1</fullName>
    </recommendedName>
</protein>
<evidence type="ECO:0000256" key="2">
    <source>
        <dbReference type="ARBA" id="ARBA00022679"/>
    </source>
</evidence>
<evidence type="ECO:0008006" key="6">
    <source>
        <dbReference type="Google" id="ProtNLM"/>
    </source>
</evidence>
<gene>
    <name evidence="4" type="ORF">Vafri_6306</name>
</gene>
<dbReference type="PANTHER" id="PTHR43619">
    <property type="entry name" value="S-ADENOSYL-L-METHIONINE-DEPENDENT METHYLTRANSFERASE YKTD-RELATED"/>
    <property type="match status" value="1"/>
</dbReference>
<organism evidence="4 5">
    <name type="scientific">Volvox africanus</name>
    <dbReference type="NCBI Taxonomy" id="51714"/>
    <lineage>
        <taxon>Eukaryota</taxon>
        <taxon>Viridiplantae</taxon>
        <taxon>Chlorophyta</taxon>
        <taxon>core chlorophytes</taxon>
        <taxon>Chlorophyceae</taxon>
        <taxon>CS clade</taxon>
        <taxon>Chlamydomonadales</taxon>
        <taxon>Volvocaceae</taxon>
        <taxon>Volvox</taxon>
    </lineage>
</organism>
<evidence type="ECO:0000256" key="3">
    <source>
        <dbReference type="SAM" id="MobiDB-lite"/>
    </source>
</evidence>
<dbReference type="InterPro" id="IPR007213">
    <property type="entry name" value="Ppm1/Ppm2/Tcmp"/>
</dbReference>
<dbReference type="PANTHER" id="PTHR43619:SF2">
    <property type="entry name" value="S-ADENOSYL-L-METHIONINE-DEPENDENT METHYLTRANSFERASES SUPERFAMILY PROTEIN"/>
    <property type="match status" value="1"/>
</dbReference>